<name>A0ABQ4S538_9HYPH</name>
<comment type="caution">
    <text evidence="1">The sequence shown here is derived from an EMBL/GenBank/DDBJ whole genome shotgun (WGS) entry which is preliminary data.</text>
</comment>
<sequence length="52" mass="5167">MGSALSRLFALTGMLLIVGAAFALKRAGYAHAELDALFAAGAAGVVTLTISS</sequence>
<dbReference type="Proteomes" id="UP001055125">
    <property type="component" value="Unassembled WGS sequence"/>
</dbReference>
<reference evidence="1" key="1">
    <citation type="journal article" date="2021" name="Front. Microbiol.">
        <title>Comprehensive Comparative Genomics and Phenotyping of Methylobacterium Species.</title>
        <authorList>
            <person name="Alessa O."/>
            <person name="Ogura Y."/>
            <person name="Fujitani Y."/>
            <person name="Takami H."/>
            <person name="Hayashi T."/>
            <person name="Sahin N."/>
            <person name="Tani A."/>
        </authorList>
    </citation>
    <scope>NUCLEOTIDE SEQUENCE</scope>
    <source>
        <strain evidence="1">DSM 19015</strain>
    </source>
</reference>
<keyword evidence="2" id="KW-1185">Reference proteome</keyword>
<protein>
    <submittedName>
        <fullName evidence="1">Uncharacterized protein</fullName>
    </submittedName>
</protein>
<proteinExistence type="predicted"/>
<reference evidence="1" key="2">
    <citation type="submission" date="2021-08" db="EMBL/GenBank/DDBJ databases">
        <authorList>
            <person name="Tani A."/>
            <person name="Ola A."/>
            <person name="Ogura Y."/>
            <person name="Katsura K."/>
            <person name="Hayashi T."/>
        </authorList>
    </citation>
    <scope>NUCLEOTIDE SEQUENCE</scope>
    <source>
        <strain evidence="1">DSM 19015</strain>
    </source>
</reference>
<accession>A0ABQ4S538</accession>
<dbReference type="RefSeq" id="WP_238246010.1">
    <property type="nucleotide sequence ID" value="NZ_BPQP01000072.1"/>
</dbReference>
<evidence type="ECO:0000313" key="1">
    <source>
        <dbReference type="EMBL" id="GJD96918.1"/>
    </source>
</evidence>
<dbReference type="EMBL" id="BPQP01000072">
    <property type="protein sequence ID" value="GJD96918.1"/>
    <property type="molecule type" value="Genomic_DNA"/>
</dbReference>
<organism evidence="1 2">
    <name type="scientific">Methylobacterium iners</name>
    <dbReference type="NCBI Taxonomy" id="418707"/>
    <lineage>
        <taxon>Bacteria</taxon>
        <taxon>Pseudomonadati</taxon>
        <taxon>Pseudomonadota</taxon>
        <taxon>Alphaproteobacteria</taxon>
        <taxon>Hyphomicrobiales</taxon>
        <taxon>Methylobacteriaceae</taxon>
        <taxon>Methylobacterium</taxon>
    </lineage>
</organism>
<gene>
    <name evidence="1" type="ORF">OCOJLMKI_4145</name>
</gene>
<evidence type="ECO:0000313" key="2">
    <source>
        <dbReference type="Proteomes" id="UP001055125"/>
    </source>
</evidence>